<dbReference type="Gene3D" id="1.10.287.130">
    <property type="match status" value="1"/>
</dbReference>
<keyword evidence="7 12" id="KW-0812">Transmembrane</keyword>
<dbReference type="SUPFAM" id="SSF55874">
    <property type="entry name" value="ATPase domain of HSP90 chaperone/DNA topoisomerase II/histidine kinase"/>
    <property type="match status" value="1"/>
</dbReference>
<protein>
    <recommendedName>
        <fullName evidence="3">histidine kinase</fullName>
        <ecNumber evidence="3">2.7.13.3</ecNumber>
    </recommendedName>
</protein>
<keyword evidence="5" id="KW-0597">Phosphoprotein</keyword>
<dbReference type="Pfam" id="PF02518">
    <property type="entry name" value="HATPase_c"/>
    <property type="match status" value="1"/>
</dbReference>
<dbReference type="InterPro" id="IPR000700">
    <property type="entry name" value="PAS-assoc_C"/>
</dbReference>
<dbReference type="EC" id="2.7.13.3" evidence="3"/>
<dbReference type="InterPro" id="IPR007895">
    <property type="entry name" value="MASE1"/>
</dbReference>
<evidence type="ECO:0000256" key="12">
    <source>
        <dbReference type="SAM" id="Phobius"/>
    </source>
</evidence>
<gene>
    <name evidence="16" type="ORF">V6R90_10320</name>
</gene>
<keyword evidence="6" id="KW-0808">Transferase</keyword>
<dbReference type="PROSITE" id="PS50109">
    <property type="entry name" value="HIS_KIN"/>
    <property type="match status" value="1"/>
</dbReference>
<keyword evidence="17" id="KW-1185">Reference proteome</keyword>
<dbReference type="SMART" id="SM00387">
    <property type="entry name" value="HATPase_c"/>
    <property type="match status" value="1"/>
</dbReference>
<feature type="transmembrane region" description="Helical" evidence="12">
    <location>
        <begin position="193"/>
        <end position="211"/>
    </location>
</feature>
<feature type="transmembrane region" description="Helical" evidence="12">
    <location>
        <begin position="158"/>
        <end position="181"/>
    </location>
</feature>
<comment type="caution">
    <text evidence="16">The sequence shown here is derived from an EMBL/GenBank/DDBJ whole genome shotgun (WGS) entry which is preliminary data.</text>
</comment>
<comment type="catalytic activity">
    <reaction evidence="1">
        <text>ATP + protein L-histidine = ADP + protein N-phospho-L-histidine.</text>
        <dbReference type="EC" id="2.7.13.3"/>
    </reaction>
</comment>
<dbReference type="SUPFAM" id="SSF55785">
    <property type="entry name" value="PYP-like sensor domain (PAS domain)"/>
    <property type="match status" value="2"/>
</dbReference>
<evidence type="ECO:0000256" key="5">
    <source>
        <dbReference type="ARBA" id="ARBA00022553"/>
    </source>
</evidence>
<feature type="domain" description="Histidine kinase" evidence="13">
    <location>
        <begin position="712"/>
        <end position="931"/>
    </location>
</feature>
<dbReference type="Pfam" id="PF00512">
    <property type="entry name" value="HisKA"/>
    <property type="match status" value="1"/>
</dbReference>
<dbReference type="CDD" id="cd00082">
    <property type="entry name" value="HisKA"/>
    <property type="match status" value="1"/>
</dbReference>
<feature type="domain" description="PAS" evidence="14">
    <location>
        <begin position="552"/>
        <end position="607"/>
    </location>
</feature>
<feature type="transmembrane region" description="Helical" evidence="12">
    <location>
        <begin position="270"/>
        <end position="295"/>
    </location>
</feature>
<dbReference type="EMBL" id="JBEGDP010000010">
    <property type="protein sequence ID" value="MEQ7847675.1"/>
    <property type="molecule type" value="Genomic_DNA"/>
</dbReference>
<feature type="transmembrane region" description="Helical" evidence="12">
    <location>
        <begin position="240"/>
        <end position="258"/>
    </location>
</feature>
<feature type="domain" description="PAS" evidence="14">
    <location>
        <begin position="433"/>
        <end position="478"/>
    </location>
</feature>
<dbReference type="Gene3D" id="3.30.450.20">
    <property type="entry name" value="PAS domain"/>
    <property type="match status" value="2"/>
</dbReference>
<evidence type="ECO:0000256" key="6">
    <source>
        <dbReference type="ARBA" id="ARBA00022679"/>
    </source>
</evidence>
<keyword evidence="8 16" id="KW-0418">Kinase</keyword>
<dbReference type="PRINTS" id="PR00344">
    <property type="entry name" value="BCTRLSENSOR"/>
</dbReference>
<dbReference type="InterPro" id="IPR003661">
    <property type="entry name" value="HisK_dim/P_dom"/>
</dbReference>
<evidence type="ECO:0000259" key="15">
    <source>
        <dbReference type="PROSITE" id="PS50113"/>
    </source>
</evidence>
<dbReference type="PANTHER" id="PTHR43711">
    <property type="entry name" value="TWO-COMPONENT HISTIDINE KINASE"/>
    <property type="match status" value="1"/>
</dbReference>
<evidence type="ECO:0000313" key="17">
    <source>
        <dbReference type="Proteomes" id="UP001482520"/>
    </source>
</evidence>
<organism evidence="16 17">
    <name type="scientific">Nocardioides kribbensis</name>
    <dbReference type="NCBI Taxonomy" id="305517"/>
    <lineage>
        <taxon>Bacteria</taxon>
        <taxon>Bacillati</taxon>
        <taxon>Actinomycetota</taxon>
        <taxon>Actinomycetes</taxon>
        <taxon>Propionibacteriales</taxon>
        <taxon>Nocardioidaceae</taxon>
        <taxon>Nocardioides</taxon>
    </lineage>
</organism>
<dbReference type="Proteomes" id="UP001482520">
    <property type="component" value="Unassembled WGS sequence"/>
</dbReference>
<dbReference type="InterPro" id="IPR005467">
    <property type="entry name" value="His_kinase_dom"/>
</dbReference>
<dbReference type="InterPro" id="IPR013656">
    <property type="entry name" value="PAS_4"/>
</dbReference>
<dbReference type="SMART" id="SM00091">
    <property type="entry name" value="PAS"/>
    <property type="match status" value="3"/>
</dbReference>
<sequence>MSEHDGRPLTLRASVLLLVATYAAAVGAVELAPADRPVASWWPAAGIAVVLVACARPGRLAVPLTVAALVVVTAAANVTGGRPLDVATAFGAANAAEALVAGLVLRLGRGRAGGTPGLAGADDFVRLVLAALAGGATVAAGAALTVATLVPGGSPGEAAVSVLAAHAASTLVIAPIALAATTRRRPRGRSEELAVHVAALLVATLVVFSPAQSLPLAFVPFVLLAWAGLRFDLRTVTVELAGFAVLTTYVTDLGWGPLGNAADAAALGGLAAATLAQGYLVCAVLITLPLAIVVAQRAELLERIRSDGLLFRRNFTESLLGQVLLRAEGADLVVVDINDAAAAVLGAGRESLLGRDLGGLLVTPQSLPDLVVGLSTGRIRSWQSTVGVTGREGARVDVALAVIDRELDGGLVYSAQLLDVSREHSTRRQLEAAQKLTSATLDTTDALILVTDLSGRVVRVNAATTRATGYGETELIGRLVGETGLAPDSGDLDALFVWPNRSGAPVVREGEALTRSGERRRIVWSSNVVRDEHGFPAFGVMTGIDVTTERASAGLVSHLMQAPIGTALLGLSPEGCIEVVNTGAVQLLGHQPHEVVGRRFVDLLDREQLLARTGATDLRAAFAALVAEAGGGETRAREWTFVGGDGSPRVISVTLSATDPSLSTGVGYLCVGRDVTQQRRSQDMLAAALDKERTAVERLRALDEAKTEFVSTVSHELRTPITSIVGFTEMLQDGSVVEPLPEQLRLLETIARNGERLIALCNDLLMLSGLDSDDVTWRSEEVDLAACLGLVEDSVQPLLAGRDLTVTFETPTGPLHVLGDRPQLERVMVNLVSNAMKFTEDGGVVRARLSQEGDEAVLSVTDTGLGIPLDEQEDLFKRFFRSSTAHTEAIQGTGLGLAIVAAIVEAHGGRIRVRSAHLEGATFTVRLPLLHSGGPSRPVGDPGHRPVPA</sequence>
<comment type="subcellular location">
    <subcellularLocation>
        <location evidence="2">Cell membrane</location>
        <topology evidence="2">Multi-pass membrane protein</topology>
    </subcellularLocation>
</comment>
<accession>A0ABV1NYU3</accession>
<keyword evidence="4" id="KW-1003">Cell membrane</keyword>
<evidence type="ECO:0000259" key="14">
    <source>
        <dbReference type="PROSITE" id="PS50112"/>
    </source>
</evidence>
<dbReference type="SMART" id="SM00388">
    <property type="entry name" value="HisKA"/>
    <property type="match status" value="1"/>
</dbReference>
<dbReference type="Pfam" id="PF00989">
    <property type="entry name" value="PAS"/>
    <property type="match status" value="1"/>
</dbReference>
<evidence type="ECO:0000256" key="11">
    <source>
        <dbReference type="ARBA" id="ARBA00023136"/>
    </source>
</evidence>
<dbReference type="Pfam" id="PF05231">
    <property type="entry name" value="MASE1"/>
    <property type="match status" value="1"/>
</dbReference>
<name>A0ABV1NYU3_9ACTN</name>
<dbReference type="InterPro" id="IPR003594">
    <property type="entry name" value="HATPase_dom"/>
</dbReference>
<reference evidence="16 17" key="1">
    <citation type="submission" date="2024-02" db="EMBL/GenBank/DDBJ databases">
        <title>Full genome sequence of Nocardioides kribbensis.</title>
        <authorList>
            <person name="Poletto B.L."/>
            <person name="Silva G."/>
            <person name="Galante D."/>
            <person name="Campos K.R."/>
            <person name="Santos M.B.N."/>
            <person name="Sacchi C.T."/>
        </authorList>
    </citation>
    <scope>NUCLEOTIDE SEQUENCE [LARGE SCALE GENOMIC DNA]</scope>
    <source>
        <strain evidence="16 17">O4R</strain>
    </source>
</reference>
<dbReference type="InterPro" id="IPR036890">
    <property type="entry name" value="HATPase_C_sf"/>
</dbReference>
<dbReference type="PROSITE" id="PS50112">
    <property type="entry name" value="PAS"/>
    <property type="match status" value="2"/>
</dbReference>
<evidence type="ECO:0000256" key="7">
    <source>
        <dbReference type="ARBA" id="ARBA00022692"/>
    </source>
</evidence>
<dbReference type="Pfam" id="PF08448">
    <property type="entry name" value="PAS_4"/>
    <property type="match status" value="1"/>
</dbReference>
<feature type="transmembrane region" description="Helical" evidence="12">
    <location>
        <begin position="60"/>
        <end position="80"/>
    </location>
</feature>
<evidence type="ECO:0000256" key="10">
    <source>
        <dbReference type="ARBA" id="ARBA00023012"/>
    </source>
</evidence>
<dbReference type="CDD" id="cd00075">
    <property type="entry name" value="HATPase"/>
    <property type="match status" value="1"/>
</dbReference>
<evidence type="ECO:0000256" key="4">
    <source>
        <dbReference type="ARBA" id="ARBA00022475"/>
    </source>
</evidence>
<dbReference type="PROSITE" id="PS50113">
    <property type="entry name" value="PAC"/>
    <property type="match status" value="1"/>
</dbReference>
<dbReference type="GO" id="GO:0016301">
    <property type="term" value="F:kinase activity"/>
    <property type="evidence" value="ECO:0007669"/>
    <property type="project" value="UniProtKB-KW"/>
</dbReference>
<dbReference type="InterPro" id="IPR000014">
    <property type="entry name" value="PAS"/>
</dbReference>
<evidence type="ECO:0000256" key="8">
    <source>
        <dbReference type="ARBA" id="ARBA00022777"/>
    </source>
</evidence>
<evidence type="ECO:0000256" key="3">
    <source>
        <dbReference type="ARBA" id="ARBA00012438"/>
    </source>
</evidence>
<dbReference type="RefSeq" id="WP_349804602.1">
    <property type="nucleotide sequence ID" value="NZ_JBEGDP010000010.1"/>
</dbReference>
<proteinExistence type="predicted"/>
<feature type="transmembrane region" description="Helical" evidence="12">
    <location>
        <begin position="38"/>
        <end position="55"/>
    </location>
</feature>
<dbReference type="PANTHER" id="PTHR43711:SF1">
    <property type="entry name" value="HISTIDINE KINASE 1"/>
    <property type="match status" value="1"/>
</dbReference>
<evidence type="ECO:0000256" key="9">
    <source>
        <dbReference type="ARBA" id="ARBA00022989"/>
    </source>
</evidence>
<dbReference type="InterPro" id="IPR013767">
    <property type="entry name" value="PAS_fold"/>
</dbReference>
<evidence type="ECO:0000256" key="2">
    <source>
        <dbReference type="ARBA" id="ARBA00004651"/>
    </source>
</evidence>
<evidence type="ECO:0000259" key="13">
    <source>
        <dbReference type="PROSITE" id="PS50109"/>
    </source>
</evidence>
<dbReference type="InterPro" id="IPR036097">
    <property type="entry name" value="HisK_dim/P_sf"/>
</dbReference>
<feature type="transmembrane region" description="Helical" evidence="12">
    <location>
        <begin position="127"/>
        <end position="152"/>
    </location>
</feature>
<dbReference type="InterPro" id="IPR050736">
    <property type="entry name" value="Sensor_HK_Regulatory"/>
</dbReference>
<dbReference type="InterPro" id="IPR035965">
    <property type="entry name" value="PAS-like_dom_sf"/>
</dbReference>
<evidence type="ECO:0000256" key="1">
    <source>
        <dbReference type="ARBA" id="ARBA00000085"/>
    </source>
</evidence>
<dbReference type="InterPro" id="IPR004358">
    <property type="entry name" value="Sig_transdc_His_kin-like_C"/>
</dbReference>
<dbReference type="SUPFAM" id="SSF47384">
    <property type="entry name" value="Homodimeric domain of signal transducing histidine kinase"/>
    <property type="match status" value="1"/>
</dbReference>
<keyword evidence="10" id="KW-0902">Two-component regulatory system</keyword>
<keyword evidence="11 12" id="KW-0472">Membrane</keyword>
<feature type="transmembrane region" description="Helical" evidence="12">
    <location>
        <begin position="86"/>
        <end position="107"/>
    </location>
</feature>
<evidence type="ECO:0000313" key="16">
    <source>
        <dbReference type="EMBL" id="MEQ7847675.1"/>
    </source>
</evidence>
<dbReference type="CDD" id="cd00130">
    <property type="entry name" value="PAS"/>
    <property type="match status" value="2"/>
</dbReference>
<dbReference type="NCBIfam" id="TIGR00229">
    <property type="entry name" value="sensory_box"/>
    <property type="match status" value="1"/>
</dbReference>
<feature type="domain" description="PAC" evidence="15">
    <location>
        <begin position="635"/>
        <end position="687"/>
    </location>
</feature>
<keyword evidence="9 12" id="KW-1133">Transmembrane helix</keyword>
<dbReference type="Gene3D" id="3.30.565.10">
    <property type="entry name" value="Histidine kinase-like ATPase, C-terminal domain"/>
    <property type="match status" value="1"/>
</dbReference>